<sequence length="160" mass="17415">MQVQRIDHFTLRTPHLAQTLAFYESVVGLTPGPRPAFGFPGAWLYAQGRPILHLAELVPGANEALTRYLGDPAVRPGGGTVDHIALRCTDLPALEQRLRRLSVHYEARTVPALGEHQLFVIDPNEVRIEFIFDAAEPASWHTDAEGVSLTTSATAAKVGA</sequence>
<organism evidence="2 3">
    <name type="scientific">Roseateles amylovorans</name>
    <dbReference type="NCBI Taxonomy" id="2978473"/>
    <lineage>
        <taxon>Bacteria</taxon>
        <taxon>Pseudomonadati</taxon>
        <taxon>Pseudomonadota</taxon>
        <taxon>Betaproteobacteria</taxon>
        <taxon>Burkholderiales</taxon>
        <taxon>Sphaerotilaceae</taxon>
        <taxon>Roseateles</taxon>
    </lineage>
</organism>
<dbReference type="SUPFAM" id="SSF54593">
    <property type="entry name" value="Glyoxalase/Bleomycin resistance protein/Dihydroxybiphenyl dioxygenase"/>
    <property type="match status" value="1"/>
</dbReference>
<dbReference type="PROSITE" id="PS51819">
    <property type="entry name" value="VOC"/>
    <property type="match status" value="1"/>
</dbReference>
<dbReference type="InterPro" id="IPR029068">
    <property type="entry name" value="Glyas_Bleomycin-R_OHBP_Dase"/>
</dbReference>
<evidence type="ECO:0000313" key="2">
    <source>
        <dbReference type="EMBL" id="UXH77253.1"/>
    </source>
</evidence>
<evidence type="ECO:0000259" key="1">
    <source>
        <dbReference type="PROSITE" id="PS51819"/>
    </source>
</evidence>
<keyword evidence="3" id="KW-1185">Reference proteome</keyword>
<dbReference type="EMBL" id="CP104562">
    <property type="protein sequence ID" value="UXH77253.1"/>
    <property type="molecule type" value="Genomic_DNA"/>
</dbReference>
<dbReference type="PANTHER" id="PTHR46142">
    <property type="match status" value="1"/>
</dbReference>
<dbReference type="Proteomes" id="UP001064933">
    <property type="component" value="Chromosome"/>
</dbReference>
<dbReference type="Gene3D" id="3.10.180.10">
    <property type="entry name" value="2,3-Dihydroxybiphenyl 1,2-Dioxygenase, domain 1"/>
    <property type="match status" value="1"/>
</dbReference>
<dbReference type="PANTHER" id="PTHR46142:SF3">
    <property type="entry name" value="F18B13.24 PROTEIN"/>
    <property type="match status" value="1"/>
</dbReference>
<dbReference type="InterPro" id="IPR037523">
    <property type="entry name" value="VOC_core"/>
</dbReference>
<accession>A0ABY6B140</accession>
<gene>
    <name evidence="2" type="ORF">N4261_19895</name>
</gene>
<dbReference type="InterPro" id="IPR004360">
    <property type="entry name" value="Glyas_Fos-R_dOase_dom"/>
</dbReference>
<proteinExistence type="predicted"/>
<name>A0ABY6B140_9BURK</name>
<feature type="domain" description="VOC" evidence="1">
    <location>
        <begin position="5"/>
        <end position="133"/>
    </location>
</feature>
<evidence type="ECO:0000313" key="3">
    <source>
        <dbReference type="Proteomes" id="UP001064933"/>
    </source>
</evidence>
<protein>
    <submittedName>
        <fullName evidence="2">VOC family protein</fullName>
    </submittedName>
</protein>
<reference evidence="2" key="1">
    <citation type="submission" date="2022-10" db="EMBL/GenBank/DDBJ databases">
        <title>Characterization and whole genome sequencing of a new Roseateles species, isolated from fresh water.</title>
        <authorList>
            <person name="Guliayeva D.Y."/>
            <person name="Akhremchuk A.E."/>
            <person name="Sikolenko M.A."/>
            <person name="Valentovich L.N."/>
            <person name="Sidarenka A.V."/>
        </authorList>
    </citation>
    <scope>NUCLEOTIDE SEQUENCE</scope>
    <source>
        <strain evidence="2">BIM B-1768</strain>
    </source>
</reference>
<dbReference type="Pfam" id="PF00903">
    <property type="entry name" value="Glyoxalase"/>
    <property type="match status" value="1"/>
</dbReference>
<dbReference type="RefSeq" id="WP_261756995.1">
    <property type="nucleotide sequence ID" value="NZ_CP104562.2"/>
</dbReference>